<gene>
    <name evidence="1" type="ORF">A2912_05845</name>
</gene>
<comment type="caution">
    <text evidence="1">The sequence shown here is derived from an EMBL/GenBank/DDBJ whole genome shotgun (WGS) entry which is preliminary data.</text>
</comment>
<organism evidence="1 2">
    <name type="scientific">Candidatus Buchananbacteria bacterium RIFCSPLOWO2_01_FULL_40_23b</name>
    <dbReference type="NCBI Taxonomy" id="1797544"/>
    <lineage>
        <taxon>Bacteria</taxon>
        <taxon>Candidatus Buchananiibacteriota</taxon>
    </lineage>
</organism>
<sequence length="253" mass="29007">MDDSRLFRAYYNASLQHKLPAANSASPIVLNNTFADWADHISYYVKNRHLDVDERYQEGKDKELFELAQTHARVYEREIESSMVIMLTHPLYLSLSHMNYIDSDEGRRDVEKYEDDLLHLLSMNKSSQSRVGVVLLETLHHYAAASSLLVEAGLVDRVVFTEYDSGIPLNLRELKDFSGKRIYFGGGYNGRCLKNSMDCMAARTSSKLIFGISDLVLNSPQYYGGRVRVSRIDDFVAKRTVTLEEAMRRFNLV</sequence>
<dbReference type="AlphaFoldDB" id="A0A1G1YT29"/>
<evidence type="ECO:0000313" key="2">
    <source>
        <dbReference type="Proteomes" id="UP000178122"/>
    </source>
</evidence>
<protein>
    <submittedName>
        <fullName evidence="1">Uncharacterized protein</fullName>
    </submittedName>
</protein>
<name>A0A1G1YT29_9BACT</name>
<reference evidence="1 2" key="1">
    <citation type="journal article" date="2016" name="Nat. Commun.">
        <title>Thousands of microbial genomes shed light on interconnected biogeochemical processes in an aquifer system.</title>
        <authorList>
            <person name="Anantharaman K."/>
            <person name="Brown C.T."/>
            <person name="Hug L.A."/>
            <person name="Sharon I."/>
            <person name="Castelle C.J."/>
            <person name="Probst A.J."/>
            <person name="Thomas B.C."/>
            <person name="Singh A."/>
            <person name="Wilkins M.J."/>
            <person name="Karaoz U."/>
            <person name="Brodie E.L."/>
            <person name="Williams K.H."/>
            <person name="Hubbard S.S."/>
            <person name="Banfield J.F."/>
        </authorList>
    </citation>
    <scope>NUCLEOTIDE SEQUENCE [LARGE SCALE GENOMIC DNA]</scope>
</reference>
<evidence type="ECO:0000313" key="1">
    <source>
        <dbReference type="EMBL" id="OGY55518.1"/>
    </source>
</evidence>
<dbReference type="Proteomes" id="UP000178122">
    <property type="component" value="Unassembled WGS sequence"/>
</dbReference>
<proteinExistence type="predicted"/>
<dbReference type="EMBL" id="MHIN01000013">
    <property type="protein sequence ID" value="OGY55518.1"/>
    <property type="molecule type" value="Genomic_DNA"/>
</dbReference>
<accession>A0A1G1YT29</accession>